<reference evidence="2 3" key="1">
    <citation type="submission" date="2019-07" db="EMBL/GenBank/DDBJ databases">
        <authorList>
            <person name="Jastrzebski P J."/>
            <person name="Paukszto L."/>
            <person name="Jastrzebski P J."/>
        </authorList>
    </citation>
    <scope>NUCLEOTIDE SEQUENCE [LARGE SCALE GENOMIC DNA]</scope>
    <source>
        <strain evidence="2 3">WMS-il1</strain>
    </source>
</reference>
<name>A0A564YNN2_HYMDI</name>
<gene>
    <name evidence="2" type="ORF">WMSIL1_LOCUS7830</name>
</gene>
<proteinExistence type="predicted"/>
<sequence length="193" mass="21755">MSSVIHIPSQWSTPEFGEVVLQRITSPRGDTTQPEPPKGESNDLFSSAVTPETKFDTEQFRLNNRELTKELPFIAGDTNSGRGEKRQAPAICKRRARRKRNAQKSEVINTPKLLHWEIQPHYQQRQNLSSTLNTAQSNQNLVFQVIPPPVTYVRSGEHSPFTLPPFNPVSLTEVAMERKMGSTQVGSTPHVRV</sequence>
<keyword evidence="3" id="KW-1185">Reference proteome</keyword>
<feature type="compositionally biased region" description="Polar residues" evidence="1">
    <location>
        <begin position="23"/>
        <end position="33"/>
    </location>
</feature>
<dbReference type="EMBL" id="CABIJS010000299">
    <property type="protein sequence ID" value="VUZ48589.1"/>
    <property type="molecule type" value="Genomic_DNA"/>
</dbReference>
<organism evidence="2 3">
    <name type="scientific">Hymenolepis diminuta</name>
    <name type="common">Rat tapeworm</name>
    <dbReference type="NCBI Taxonomy" id="6216"/>
    <lineage>
        <taxon>Eukaryota</taxon>
        <taxon>Metazoa</taxon>
        <taxon>Spiralia</taxon>
        <taxon>Lophotrochozoa</taxon>
        <taxon>Platyhelminthes</taxon>
        <taxon>Cestoda</taxon>
        <taxon>Eucestoda</taxon>
        <taxon>Cyclophyllidea</taxon>
        <taxon>Hymenolepididae</taxon>
        <taxon>Hymenolepis</taxon>
    </lineage>
</organism>
<evidence type="ECO:0000313" key="2">
    <source>
        <dbReference type="EMBL" id="VUZ48589.1"/>
    </source>
</evidence>
<feature type="region of interest" description="Disordered" evidence="1">
    <location>
        <begin position="23"/>
        <end position="57"/>
    </location>
</feature>
<accession>A0A564YNN2</accession>
<evidence type="ECO:0000256" key="1">
    <source>
        <dbReference type="SAM" id="MobiDB-lite"/>
    </source>
</evidence>
<dbReference type="Proteomes" id="UP000321570">
    <property type="component" value="Unassembled WGS sequence"/>
</dbReference>
<dbReference type="AlphaFoldDB" id="A0A564YNN2"/>
<evidence type="ECO:0000313" key="3">
    <source>
        <dbReference type="Proteomes" id="UP000321570"/>
    </source>
</evidence>
<protein>
    <submittedName>
        <fullName evidence="2">Uncharacterized protein</fullName>
    </submittedName>
</protein>